<protein>
    <submittedName>
        <fullName evidence="1">Uncharacterized protein</fullName>
    </submittedName>
</protein>
<dbReference type="EMBL" id="BPLR01010172">
    <property type="protein sequence ID" value="GIY37435.1"/>
    <property type="molecule type" value="Genomic_DNA"/>
</dbReference>
<organism evidence="1 2">
    <name type="scientific">Caerostris extrusa</name>
    <name type="common">Bark spider</name>
    <name type="synonym">Caerostris bankana</name>
    <dbReference type="NCBI Taxonomy" id="172846"/>
    <lineage>
        <taxon>Eukaryota</taxon>
        <taxon>Metazoa</taxon>
        <taxon>Ecdysozoa</taxon>
        <taxon>Arthropoda</taxon>
        <taxon>Chelicerata</taxon>
        <taxon>Arachnida</taxon>
        <taxon>Araneae</taxon>
        <taxon>Araneomorphae</taxon>
        <taxon>Entelegynae</taxon>
        <taxon>Araneoidea</taxon>
        <taxon>Araneidae</taxon>
        <taxon>Caerostris</taxon>
    </lineage>
</organism>
<evidence type="ECO:0000313" key="2">
    <source>
        <dbReference type="Proteomes" id="UP001054945"/>
    </source>
</evidence>
<accession>A0AAV4SUI6</accession>
<gene>
    <name evidence="1" type="ORF">CEXT_363541</name>
</gene>
<proteinExistence type="predicted"/>
<evidence type="ECO:0000313" key="1">
    <source>
        <dbReference type="EMBL" id="GIY37435.1"/>
    </source>
</evidence>
<dbReference type="Proteomes" id="UP001054945">
    <property type="component" value="Unassembled WGS sequence"/>
</dbReference>
<name>A0AAV4SUI6_CAEEX</name>
<sequence length="89" mass="10229">MQGILWLKLLTDAFSMKISLNSCQMRSLADDTDYLIIVSNFPKNMKNKQIRSALSSRLKSVNCRVKNINEVSAEIVLPDDCARDKRYNF</sequence>
<comment type="caution">
    <text evidence="1">The sequence shown here is derived from an EMBL/GenBank/DDBJ whole genome shotgun (WGS) entry which is preliminary data.</text>
</comment>
<reference evidence="1 2" key="1">
    <citation type="submission" date="2021-06" db="EMBL/GenBank/DDBJ databases">
        <title>Caerostris extrusa draft genome.</title>
        <authorList>
            <person name="Kono N."/>
            <person name="Arakawa K."/>
        </authorList>
    </citation>
    <scope>NUCLEOTIDE SEQUENCE [LARGE SCALE GENOMIC DNA]</scope>
</reference>
<dbReference type="AlphaFoldDB" id="A0AAV4SUI6"/>
<keyword evidence="2" id="KW-1185">Reference proteome</keyword>